<keyword evidence="6" id="KW-0999">Mitochondrion inner membrane</keyword>
<comment type="similarity">
    <text evidence="2 11">Belongs to the mitochondrial carrier (TC 2.A.29) family.</text>
</comment>
<dbReference type="GO" id="GO:0005743">
    <property type="term" value="C:mitochondrial inner membrane"/>
    <property type="evidence" value="ECO:0007669"/>
    <property type="project" value="UniProtKB-SubCell"/>
</dbReference>
<dbReference type="FunFam" id="1.50.40.10:FF:000062">
    <property type="entry name" value="mitochondrial uncoupling protein 3"/>
    <property type="match status" value="1"/>
</dbReference>
<evidence type="ECO:0008006" key="14">
    <source>
        <dbReference type="Google" id="ProtNLM"/>
    </source>
</evidence>
<evidence type="ECO:0000256" key="3">
    <source>
        <dbReference type="ARBA" id="ARBA00022448"/>
    </source>
</evidence>
<keyword evidence="13" id="KW-1185">Reference proteome</keyword>
<dbReference type="InterPro" id="IPR023395">
    <property type="entry name" value="MCP_dom_sf"/>
</dbReference>
<feature type="repeat" description="Solcar" evidence="10">
    <location>
        <begin position="122"/>
        <end position="214"/>
    </location>
</feature>
<gene>
    <name evidence="12" type="ORF">RDWZM_007628</name>
</gene>
<evidence type="ECO:0000256" key="7">
    <source>
        <dbReference type="ARBA" id="ARBA00022989"/>
    </source>
</evidence>
<comment type="subcellular location">
    <subcellularLocation>
        <location evidence="1">Mitochondrion inner membrane</location>
        <topology evidence="1">Multi-pass membrane protein</topology>
    </subcellularLocation>
</comment>
<evidence type="ECO:0000313" key="12">
    <source>
        <dbReference type="EMBL" id="KAJ6216471.1"/>
    </source>
</evidence>
<evidence type="ECO:0000256" key="9">
    <source>
        <dbReference type="ARBA" id="ARBA00023136"/>
    </source>
</evidence>
<dbReference type="AlphaFoldDB" id="A0A9Q0RJA2"/>
<organism evidence="12 13">
    <name type="scientific">Blomia tropicalis</name>
    <name type="common">Mite</name>
    <dbReference type="NCBI Taxonomy" id="40697"/>
    <lineage>
        <taxon>Eukaryota</taxon>
        <taxon>Metazoa</taxon>
        <taxon>Ecdysozoa</taxon>
        <taxon>Arthropoda</taxon>
        <taxon>Chelicerata</taxon>
        <taxon>Arachnida</taxon>
        <taxon>Acari</taxon>
        <taxon>Acariformes</taxon>
        <taxon>Sarcoptiformes</taxon>
        <taxon>Astigmata</taxon>
        <taxon>Glycyphagoidea</taxon>
        <taxon>Echimyopodidae</taxon>
        <taxon>Blomia</taxon>
    </lineage>
</organism>
<evidence type="ECO:0000313" key="13">
    <source>
        <dbReference type="Proteomes" id="UP001142055"/>
    </source>
</evidence>
<dbReference type="PANTHER" id="PTHR45618">
    <property type="entry name" value="MITOCHONDRIAL DICARBOXYLATE CARRIER-RELATED"/>
    <property type="match status" value="1"/>
</dbReference>
<proteinExistence type="inferred from homology"/>
<evidence type="ECO:0000256" key="5">
    <source>
        <dbReference type="ARBA" id="ARBA00022737"/>
    </source>
</evidence>
<keyword evidence="8" id="KW-0496">Mitochondrion</keyword>
<keyword evidence="3 11" id="KW-0813">Transport</keyword>
<feature type="repeat" description="Solcar" evidence="10">
    <location>
        <begin position="223"/>
        <end position="314"/>
    </location>
</feature>
<keyword evidence="9 10" id="KW-0472">Membrane</keyword>
<evidence type="ECO:0000256" key="10">
    <source>
        <dbReference type="PROSITE-ProRule" id="PRU00282"/>
    </source>
</evidence>
<dbReference type="PROSITE" id="PS50920">
    <property type="entry name" value="SOLCAR"/>
    <property type="match status" value="2"/>
</dbReference>
<evidence type="ECO:0000256" key="4">
    <source>
        <dbReference type="ARBA" id="ARBA00022692"/>
    </source>
</evidence>
<sequence>MVLGESFKPSSPRPKPVGEIVPQKEMTIGSNGYNEYETFAIKYTFSFLAACCSETITYPLDLIKGRLQIQGESALEALGGGKALPKRGMVGTAFGIVYSGVRMTFYEYIREELLGKNADGTIPVWKAVLGGCVAGMTAQFLASPADLVKVQVQMEGRRRLQGLEPRVRNARHAFARIYMEGGVRGLWKGWMPNVQRAAFVNLGDLATYDTAKHLILKHTNLNDNFFTHAFSSVFSGFVAALLGTPADVVKTRVMNQPTDANGRGLLYKSSMDCLLQAIRGEGFFSLYKGFIPCWIRMGPWSLIFWISYEELRTFSGVTSF</sequence>
<evidence type="ECO:0000256" key="8">
    <source>
        <dbReference type="ARBA" id="ARBA00023128"/>
    </source>
</evidence>
<dbReference type="InterPro" id="IPR050391">
    <property type="entry name" value="Mito_Metabolite_Transporter"/>
</dbReference>
<dbReference type="Pfam" id="PF00153">
    <property type="entry name" value="Mito_carr"/>
    <property type="match status" value="3"/>
</dbReference>
<keyword evidence="5" id="KW-0677">Repeat</keyword>
<dbReference type="OMA" id="FPFWKAV"/>
<name>A0A9Q0RJA2_BLOTA</name>
<dbReference type="InterPro" id="IPR018108">
    <property type="entry name" value="MCP_transmembrane"/>
</dbReference>
<dbReference type="Proteomes" id="UP001142055">
    <property type="component" value="Chromosome 3"/>
</dbReference>
<dbReference type="SUPFAM" id="SSF103506">
    <property type="entry name" value="Mitochondrial carrier"/>
    <property type="match status" value="1"/>
</dbReference>
<keyword evidence="4 10" id="KW-0812">Transmembrane</keyword>
<dbReference type="Gene3D" id="1.50.40.10">
    <property type="entry name" value="Mitochondrial carrier domain"/>
    <property type="match status" value="1"/>
</dbReference>
<keyword evidence="7" id="KW-1133">Transmembrane helix</keyword>
<accession>A0A9Q0RJA2</accession>
<evidence type="ECO:0000256" key="6">
    <source>
        <dbReference type="ARBA" id="ARBA00022792"/>
    </source>
</evidence>
<evidence type="ECO:0000256" key="11">
    <source>
        <dbReference type="RuleBase" id="RU000488"/>
    </source>
</evidence>
<protein>
    <recommendedName>
        <fullName evidence="14">Mitochondrial uncoupling protein 4</fullName>
    </recommendedName>
</protein>
<evidence type="ECO:0000256" key="1">
    <source>
        <dbReference type="ARBA" id="ARBA00004448"/>
    </source>
</evidence>
<comment type="caution">
    <text evidence="12">The sequence shown here is derived from an EMBL/GenBank/DDBJ whole genome shotgun (WGS) entry which is preliminary data.</text>
</comment>
<reference evidence="12" key="1">
    <citation type="submission" date="2022-12" db="EMBL/GenBank/DDBJ databases">
        <title>Genome assemblies of Blomia tropicalis.</title>
        <authorList>
            <person name="Cui Y."/>
        </authorList>
    </citation>
    <scope>NUCLEOTIDE SEQUENCE</scope>
    <source>
        <tissue evidence="12">Adult mites</tissue>
    </source>
</reference>
<dbReference type="EMBL" id="JAPWDV010000003">
    <property type="protein sequence ID" value="KAJ6216471.1"/>
    <property type="molecule type" value="Genomic_DNA"/>
</dbReference>
<evidence type="ECO:0000256" key="2">
    <source>
        <dbReference type="ARBA" id="ARBA00006375"/>
    </source>
</evidence>